<dbReference type="PANTHER" id="PTHR21396:SF2">
    <property type="entry name" value="LARGE RIBOSOMAL SUBUNIT PROTEIN ML43"/>
    <property type="match status" value="1"/>
</dbReference>
<dbReference type="OrthoDB" id="88at2759"/>
<evidence type="ECO:0000256" key="3">
    <source>
        <dbReference type="ARBA" id="ARBA00022980"/>
    </source>
</evidence>
<comment type="caution">
    <text evidence="8">The sequence shown here is derived from an EMBL/GenBank/DDBJ whole genome shotgun (WGS) entry which is preliminary data.</text>
</comment>
<keyword evidence="9" id="KW-1185">Reference proteome</keyword>
<evidence type="ECO:0000256" key="6">
    <source>
        <dbReference type="ARBA" id="ARBA00035188"/>
    </source>
</evidence>
<evidence type="ECO:0000256" key="2">
    <source>
        <dbReference type="ARBA" id="ARBA00006073"/>
    </source>
</evidence>
<evidence type="ECO:0000256" key="1">
    <source>
        <dbReference type="ARBA" id="ARBA00004173"/>
    </source>
</evidence>
<keyword evidence="5" id="KW-0687">Ribonucleoprotein</keyword>
<protein>
    <recommendedName>
        <fullName evidence="6">Large ribosomal subunit protein mL43</fullName>
    </recommendedName>
</protein>
<evidence type="ECO:0000259" key="7">
    <source>
        <dbReference type="SMART" id="SM00916"/>
    </source>
</evidence>
<dbReference type="RefSeq" id="XP_043051603.1">
    <property type="nucleotide sequence ID" value="XM_043190926.1"/>
</dbReference>
<accession>A0A9P7VEN7</accession>
<comment type="similarity">
    <text evidence="2">Belongs to the mitochondrion-specific ribosomal protein mL43 family.</text>
</comment>
<dbReference type="GeneID" id="66113443"/>
<dbReference type="Proteomes" id="UP000790833">
    <property type="component" value="Unassembled WGS sequence"/>
</dbReference>
<dbReference type="InterPro" id="IPR039927">
    <property type="entry name" value="Ribosomal_mL43"/>
</dbReference>
<dbReference type="AlphaFoldDB" id="A0A9P7VEN7"/>
<evidence type="ECO:0000256" key="4">
    <source>
        <dbReference type="ARBA" id="ARBA00023128"/>
    </source>
</evidence>
<sequence length="140" mass="16014">MPIKGIPIPSVARNGVGAFVKPCYKITIQYCNWGGSSNGVRQLLSNGKLNNLALENREIMFNIVKQKGHPRLTFHYNNDSVKEIECRNNTDGEILKKLKEYSQNSGNKLFKYNHKVLSINDSVRGIWSPMHIPKEHRHKI</sequence>
<dbReference type="GO" id="GO:0005762">
    <property type="term" value="C:mitochondrial large ribosomal subunit"/>
    <property type="evidence" value="ECO:0007669"/>
    <property type="project" value="TreeGrafter"/>
</dbReference>
<evidence type="ECO:0000313" key="9">
    <source>
        <dbReference type="Proteomes" id="UP000790833"/>
    </source>
</evidence>
<feature type="domain" description="Ribosomal protein/NADH dehydrogenase" evidence="7">
    <location>
        <begin position="32"/>
        <end position="105"/>
    </location>
</feature>
<organism evidence="8 9">
    <name type="scientific">Scheffersomyces spartinae</name>
    <dbReference type="NCBI Taxonomy" id="45513"/>
    <lineage>
        <taxon>Eukaryota</taxon>
        <taxon>Fungi</taxon>
        <taxon>Dikarya</taxon>
        <taxon>Ascomycota</taxon>
        <taxon>Saccharomycotina</taxon>
        <taxon>Pichiomycetes</taxon>
        <taxon>Debaryomycetaceae</taxon>
        <taxon>Scheffersomyces</taxon>
    </lineage>
</organism>
<reference evidence="8" key="1">
    <citation type="submission" date="2021-03" db="EMBL/GenBank/DDBJ databases">
        <authorList>
            <person name="Palmer J.M."/>
        </authorList>
    </citation>
    <scope>NUCLEOTIDE SEQUENCE</scope>
    <source>
        <strain evidence="8">ARV_011</strain>
    </source>
</reference>
<dbReference type="Gene3D" id="3.40.30.10">
    <property type="entry name" value="Glutaredoxin"/>
    <property type="match status" value="1"/>
</dbReference>
<keyword evidence="3 8" id="KW-0689">Ribosomal protein</keyword>
<dbReference type="GO" id="GO:0003735">
    <property type="term" value="F:structural constituent of ribosome"/>
    <property type="evidence" value="ECO:0007669"/>
    <property type="project" value="InterPro"/>
</dbReference>
<dbReference type="EMBL" id="JAHMUF010000001">
    <property type="protein sequence ID" value="KAG7196058.1"/>
    <property type="molecule type" value="Genomic_DNA"/>
</dbReference>
<dbReference type="GO" id="GO:0032543">
    <property type="term" value="P:mitochondrial translation"/>
    <property type="evidence" value="ECO:0007669"/>
    <property type="project" value="InterPro"/>
</dbReference>
<evidence type="ECO:0000256" key="5">
    <source>
        <dbReference type="ARBA" id="ARBA00023274"/>
    </source>
</evidence>
<dbReference type="InterPro" id="IPR036249">
    <property type="entry name" value="Thioredoxin-like_sf"/>
</dbReference>
<keyword evidence="4" id="KW-0496">Mitochondrion</keyword>
<dbReference type="InterPro" id="IPR007741">
    <property type="entry name" value="Ribosomal_mL43/mS25/NADH_DH"/>
</dbReference>
<dbReference type="SUPFAM" id="SSF52833">
    <property type="entry name" value="Thioredoxin-like"/>
    <property type="match status" value="1"/>
</dbReference>
<comment type="subcellular location">
    <subcellularLocation>
        <location evidence="1">Mitochondrion</location>
    </subcellularLocation>
</comment>
<gene>
    <name evidence="8" type="primary">MRPL51</name>
    <name evidence="8" type="ORF">KQ657_000069</name>
</gene>
<proteinExistence type="inferred from homology"/>
<dbReference type="SMART" id="SM00916">
    <property type="entry name" value="L51_S25_CI-B8"/>
    <property type="match status" value="1"/>
</dbReference>
<evidence type="ECO:0000313" key="8">
    <source>
        <dbReference type="EMBL" id="KAG7196058.1"/>
    </source>
</evidence>
<name>A0A9P7VEN7_9ASCO</name>
<dbReference type="PANTHER" id="PTHR21396">
    <property type="entry name" value="39S RIBOSOMAL PROTEIN L43"/>
    <property type="match status" value="1"/>
</dbReference>
<dbReference type="Pfam" id="PF05047">
    <property type="entry name" value="L51_S25_CI-B8"/>
    <property type="match status" value="1"/>
</dbReference>